<dbReference type="InterPro" id="IPR013099">
    <property type="entry name" value="K_chnl_dom"/>
</dbReference>
<keyword evidence="1" id="KW-0472">Membrane</keyword>
<dbReference type="Pfam" id="PF07885">
    <property type="entry name" value="Ion_trans_2"/>
    <property type="match status" value="1"/>
</dbReference>
<proteinExistence type="predicted"/>
<organism evidence="3 4">
    <name type="scientific">Mangrovibacter plantisponsor</name>
    <dbReference type="NCBI Taxonomy" id="451513"/>
    <lineage>
        <taxon>Bacteria</taxon>
        <taxon>Pseudomonadati</taxon>
        <taxon>Pseudomonadota</taxon>
        <taxon>Gammaproteobacteria</taxon>
        <taxon>Enterobacterales</taxon>
        <taxon>Enterobacteriaceae</taxon>
        <taxon>Mangrovibacter</taxon>
    </lineage>
</organism>
<keyword evidence="1" id="KW-0812">Transmembrane</keyword>
<evidence type="ECO:0000313" key="3">
    <source>
        <dbReference type="EMBL" id="PWW07074.1"/>
    </source>
</evidence>
<keyword evidence="4" id="KW-1185">Reference proteome</keyword>
<dbReference type="RefSeq" id="WP_110026758.1">
    <property type="nucleotide sequence ID" value="NZ_QGTS01000009.1"/>
</dbReference>
<feature type="domain" description="Potassium channel" evidence="2">
    <location>
        <begin position="63"/>
        <end position="127"/>
    </location>
</feature>
<dbReference type="Proteomes" id="UP000246744">
    <property type="component" value="Unassembled WGS sequence"/>
</dbReference>
<name>A0A317PWI2_9ENTR</name>
<dbReference type="SUPFAM" id="SSF81324">
    <property type="entry name" value="Voltage-gated potassium channels"/>
    <property type="match status" value="1"/>
</dbReference>
<sequence>MIKQFYYLVVLIAVLMLMHSIWTLMILRVKPGDKKHTPRELLRLFLVLVSVLLIHSLEAGIFAIFYTVEHALPNFETAMYFSLTSYATVGYGDVLLPMDFRLTGAAEGLAGTLMVSWTVAVLIRLFQKTE</sequence>
<dbReference type="Gene3D" id="1.10.287.70">
    <property type="match status" value="1"/>
</dbReference>
<feature type="transmembrane region" description="Helical" evidence="1">
    <location>
        <begin position="108"/>
        <end position="126"/>
    </location>
</feature>
<feature type="transmembrane region" description="Helical" evidence="1">
    <location>
        <begin position="41"/>
        <end position="66"/>
    </location>
</feature>
<comment type="caution">
    <text evidence="3">The sequence shown here is derived from an EMBL/GenBank/DDBJ whole genome shotgun (WGS) entry which is preliminary data.</text>
</comment>
<evidence type="ECO:0000256" key="1">
    <source>
        <dbReference type="SAM" id="Phobius"/>
    </source>
</evidence>
<dbReference type="EMBL" id="QGTS01000009">
    <property type="protein sequence ID" value="PWW07074.1"/>
    <property type="molecule type" value="Genomic_DNA"/>
</dbReference>
<feature type="transmembrane region" description="Helical" evidence="1">
    <location>
        <begin position="6"/>
        <end position="29"/>
    </location>
</feature>
<evidence type="ECO:0000259" key="2">
    <source>
        <dbReference type="Pfam" id="PF07885"/>
    </source>
</evidence>
<keyword evidence="1" id="KW-1133">Transmembrane helix</keyword>
<protein>
    <submittedName>
        <fullName evidence="3">Ion channel</fullName>
    </submittedName>
</protein>
<evidence type="ECO:0000313" key="4">
    <source>
        <dbReference type="Proteomes" id="UP000246744"/>
    </source>
</evidence>
<dbReference type="OrthoDB" id="9813518at2"/>
<accession>A0A317PWI2</accession>
<reference evidence="3 4" key="1">
    <citation type="submission" date="2018-05" db="EMBL/GenBank/DDBJ databases">
        <title>Genomic Encyclopedia of Type Strains, Phase IV (KMG-IV): sequencing the most valuable type-strain genomes for metagenomic binning, comparative biology and taxonomic classification.</title>
        <authorList>
            <person name="Goeker M."/>
        </authorList>
    </citation>
    <scope>NUCLEOTIDE SEQUENCE [LARGE SCALE GENOMIC DNA]</scope>
    <source>
        <strain evidence="3 4">DSM 19579</strain>
    </source>
</reference>
<dbReference type="AlphaFoldDB" id="A0A317PWI2"/>
<feature type="transmembrane region" description="Helical" evidence="1">
    <location>
        <begin position="78"/>
        <end position="96"/>
    </location>
</feature>
<gene>
    <name evidence="3" type="ORF">DES37_109194</name>
</gene>